<dbReference type="GO" id="GO:0016491">
    <property type="term" value="F:oxidoreductase activity"/>
    <property type="evidence" value="ECO:0007669"/>
    <property type="project" value="InterPro"/>
</dbReference>
<dbReference type="PANTHER" id="PTHR43563">
    <property type="entry name" value="AMINE OXIDASE"/>
    <property type="match status" value="1"/>
</dbReference>
<feature type="domain" description="Amine oxidase" evidence="2">
    <location>
        <begin position="104"/>
        <end position="196"/>
    </location>
</feature>
<dbReference type="Pfam" id="PF01593">
    <property type="entry name" value="Amino_oxidase"/>
    <property type="match status" value="1"/>
</dbReference>
<reference evidence="3 4" key="1">
    <citation type="submission" date="2018-04" db="EMBL/GenBank/DDBJ databases">
        <title>Genomic Encyclopedia of Type Strains, Phase IV (KMG-IV): sequencing the most valuable type-strain genomes for metagenomic binning, comparative biology and taxonomic classification.</title>
        <authorList>
            <person name="Goeker M."/>
        </authorList>
    </citation>
    <scope>NUCLEOTIDE SEQUENCE [LARGE SCALE GENOMIC DNA]</scope>
    <source>
        <strain evidence="3 4">DSM 28688</strain>
    </source>
</reference>
<comment type="similarity">
    <text evidence="1">Belongs to the flavin monoamine oxidase family.</text>
</comment>
<comment type="caution">
    <text evidence="3">The sequence shown here is derived from an EMBL/GenBank/DDBJ whole genome shotgun (WGS) entry which is preliminary data.</text>
</comment>
<name>A0A2U1CW36_9GAMM</name>
<evidence type="ECO:0000313" key="3">
    <source>
        <dbReference type="EMBL" id="PVY75969.1"/>
    </source>
</evidence>
<dbReference type="AlphaFoldDB" id="A0A2U1CW36"/>
<accession>A0A2U1CW36</accession>
<dbReference type="EMBL" id="QEKQ01000006">
    <property type="protein sequence ID" value="PVY75969.1"/>
    <property type="molecule type" value="Genomic_DNA"/>
</dbReference>
<dbReference type="InterPro" id="IPR050703">
    <property type="entry name" value="Flavin_MAO"/>
</dbReference>
<dbReference type="Gene3D" id="3.90.660.10">
    <property type="match status" value="1"/>
</dbReference>
<dbReference type="Proteomes" id="UP000245887">
    <property type="component" value="Unassembled WGS sequence"/>
</dbReference>
<dbReference type="OrthoDB" id="337830at2"/>
<protein>
    <submittedName>
        <fullName evidence="3">Flavin-dependent amine oxidoreductase</fullName>
    </submittedName>
</protein>
<sequence length="217" mass="23595">MNQTDIAIVGGGLAGVGLAEQLHRQGVDYQLFEARDRLGGRIESKAYDGARFDLGPAWFWHVQPRLTAACERFGIDVFEQFSDGELLFEDSGRQVHRGLGFASLVSASLAQLGRLFGSRAEKPVKTVIRDWATEPDTATDADQGFGMEHPSTEITGRIQSIWHGQVLFGASEMAPQFGGYMEGALEQAQRVAQHVLGETANLRSTLLAGSPDSPHQP</sequence>
<dbReference type="SUPFAM" id="SSF51905">
    <property type="entry name" value="FAD/NAD(P)-binding domain"/>
    <property type="match status" value="1"/>
</dbReference>
<evidence type="ECO:0000256" key="1">
    <source>
        <dbReference type="ARBA" id="ARBA00005995"/>
    </source>
</evidence>
<dbReference type="PANTHER" id="PTHR43563:SF1">
    <property type="entry name" value="AMINE OXIDASE [FLAVIN-CONTAINING] B"/>
    <property type="match status" value="1"/>
</dbReference>
<evidence type="ECO:0000259" key="2">
    <source>
        <dbReference type="Pfam" id="PF01593"/>
    </source>
</evidence>
<proteinExistence type="inferred from homology"/>
<organism evidence="3 4">
    <name type="scientific">Tamilnaduibacter salinus</name>
    <dbReference type="NCBI Taxonomy" id="1484056"/>
    <lineage>
        <taxon>Bacteria</taxon>
        <taxon>Pseudomonadati</taxon>
        <taxon>Pseudomonadota</taxon>
        <taxon>Gammaproteobacteria</taxon>
        <taxon>Pseudomonadales</taxon>
        <taxon>Marinobacteraceae</taxon>
        <taxon>Tamilnaduibacter</taxon>
    </lineage>
</organism>
<evidence type="ECO:0000313" key="4">
    <source>
        <dbReference type="Proteomes" id="UP000245887"/>
    </source>
</evidence>
<dbReference type="Gene3D" id="3.50.50.60">
    <property type="entry name" value="FAD/NAD(P)-binding domain"/>
    <property type="match status" value="2"/>
</dbReference>
<dbReference type="InterPro" id="IPR036188">
    <property type="entry name" value="FAD/NAD-bd_sf"/>
</dbReference>
<dbReference type="InterPro" id="IPR002937">
    <property type="entry name" value="Amino_oxidase"/>
</dbReference>
<dbReference type="RefSeq" id="WP_116919363.1">
    <property type="nucleotide sequence ID" value="NZ_QEKQ01000006.1"/>
</dbReference>
<dbReference type="Pfam" id="PF13450">
    <property type="entry name" value="NAD_binding_8"/>
    <property type="match status" value="1"/>
</dbReference>
<gene>
    <name evidence="3" type="ORF">C8D92_106232</name>
</gene>